<name>A0A2M8KJH0_9BACT</name>
<dbReference type="EMBL" id="PFEA01000006">
    <property type="protein sequence ID" value="PJE60066.1"/>
    <property type="molecule type" value="Genomic_DNA"/>
</dbReference>
<proteinExistence type="predicted"/>
<evidence type="ECO:0000256" key="1">
    <source>
        <dbReference type="SAM" id="MobiDB-lite"/>
    </source>
</evidence>
<evidence type="ECO:0000313" key="2">
    <source>
        <dbReference type="EMBL" id="PJE60066.1"/>
    </source>
</evidence>
<gene>
    <name evidence="2" type="ORF">COU85_00255</name>
</gene>
<protein>
    <submittedName>
        <fullName evidence="2">Uncharacterized protein</fullName>
    </submittedName>
</protein>
<evidence type="ECO:0000313" key="3">
    <source>
        <dbReference type="Proteomes" id="UP000231086"/>
    </source>
</evidence>
<sequence length="68" mass="8087">MLLMFGGFEFFGHWLLRTISRLIQTSQTRTTQQMFLINSGRKHQPCQSAKPQVPHRTFNPEMGYFKRK</sequence>
<comment type="caution">
    <text evidence="2">The sequence shown here is derived from an EMBL/GenBank/DDBJ whole genome shotgun (WGS) entry which is preliminary data.</text>
</comment>
<dbReference type="AlphaFoldDB" id="A0A2M8KJH0"/>
<dbReference type="Proteomes" id="UP000231086">
    <property type="component" value="Unassembled WGS sequence"/>
</dbReference>
<reference evidence="3" key="1">
    <citation type="submission" date="2017-09" db="EMBL/GenBank/DDBJ databases">
        <title>Depth-based differentiation of microbial function through sediment-hosted aquifers and enrichment of novel symbionts in the deep terrestrial subsurface.</title>
        <authorList>
            <person name="Probst A.J."/>
            <person name="Ladd B."/>
            <person name="Jarett J.K."/>
            <person name="Geller-Mcgrath D.E."/>
            <person name="Sieber C.M.K."/>
            <person name="Emerson J.B."/>
            <person name="Anantharaman K."/>
            <person name="Thomas B.C."/>
            <person name="Malmstrom R."/>
            <person name="Stieglmeier M."/>
            <person name="Klingl A."/>
            <person name="Woyke T."/>
            <person name="Ryan C.M."/>
            <person name="Banfield J.F."/>
        </authorList>
    </citation>
    <scope>NUCLEOTIDE SEQUENCE [LARGE SCALE GENOMIC DNA]</scope>
</reference>
<feature type="region of interest" description="Disordered" evidence="1">
    <location>
        <begin position="40"/>
        <end position="59"/>
    </location>
</feature>
<organism evidence="2 3">
    <name type="scientific">Candidatus Portnoybacteria bacterium CG10_big_fil_rev_8_21_14_0_10_44_7</name>
    <dbReference type="NCBI Taxonomy" id="1974816"/>
    <lineage>
        <taxon>Bacteria</taxon>
        <taxon>Candidatus Portnoyibacteriota</taxon>
    </lineage>
</organism>
<accession>A0A2M8KJH0</accession>